<dbReference type="OrthoDB" id="6159439at2759"/>
<dbReference type="GO" id="GO:0000981">
    <property type="term" value="F:DNA-binding transcription factor activity, RNA polymerase II-specific"/>
    <property type="evidence" value="ECO:0007669"/>
    <property type="project" value="InterPro"/>
</dbReference>
<evidence type="ECO:0000313" key="8">
    <source>
        <dbReference type="EMBL" id="VDL23117.1"/>
    </source>
</evidence>
<evidence type="ECO:0000259" key="7">
    <source>
        <dbReference type="PROSITE" id="PS50071"/>
    </source>
</evidence>
<dbReference type="PANTHER" id="PTHR24327">
    <property type="entry name" value="HOMEOBOX PROTEIN"/>
    <property type="match status" value="1"/>
</dbReference>
<dbReference type="SMART" id="SM00389">
    <property type="entry name" value="HOX"/>
    <property type="match status" value="1"/>
</dbReference>
<dbReference type="InterPro" id="IPR009057">
    <property type="entry name" value="Homeodomain-like_sf"/>
</dbReference>
<keyword evidence="2 4" id="KW-0371">Homeobox</keyword>
<feature type="region of interest" description="Disordered" evidence="6">
    <location>
        <begin position="461"/>
        <end position="485"/>
    </location>
</feature>
<dbReference type="Gene3D" id="1.10.10.60">
    <property type="entry name" value="Homeodomain-like"/>
    <property type="match status" value="1"/>
</dbReference>
<dbReference type="SUPFAM" id="SSF46689">
    <property type="entry name" value="Homeodomain-like"/>
    <property type="match status" value="1"/>
</dbReference>
<evidence type="ECO:0000256" key="1">
    <source>
        <dbReference type="ARBA" id="ARBA00023125"/>
    </source>
</evidence>
<protein>
    <submittedName>
        <fullName evidence="10">Homeobox domain-containing protein</fullName>
    </submittedName>
</protein>
<comment type="subcellular location">
    <subcellularLocation>
        <location evidence="4 5">Nucleus</location>
    </subcellularLocation>
</comment>
<evidence type="ECO:0000256" key="4">
    <source>
        <dbReference type="PROSITE-ProRule" id="PRU00108"/>
    </source>
</evidence>
<dbReference type="AlphaFoldDB" id="A0A0R3SDS5"/>
<dbReference type="InterPro" id="IPR020479">
    <property type="entry name" value="HD_metazoa"/>
</dbReference>
<dbReference type="Proteomes" id="UP000274504">
    <property type="component" value="Unassembled WGS sequence"/>
</dbReference>
<dbReference type="PANTHER" id="PTHR24327:SF41">
    <property type="entry name" value="BRAIN-SPECIFIC HOMEOBOX PROTEIN"/>
    <property type="match status" value="1"/>
</dbReference>
<dbReference type="PRINTS" id="PR00031">
    <property type="entry name" value="HTHREPRESSR"/>
</dbReference>
<evidence type="ECO:0000256" key="2">
    <source>
        <dbReference type="ARBA" id="ARBA00023155"/>
    </source>
</evidence>
<dbReference type="InterPro" id="IPR050460">
    <property type="entry name" value="Distal-less_Homeobox_TF"/>
</dbReference>
<dbReference type="PROSITE" id="PS00027">
    <property type="entry name" value="HOMEOBOX_1"/>
    <property type="match status" value="1"/>
</dbReference>
<dbReference type="PRINTS" id="PR00024">
    <property type="entry name" value="HOMEOBOX"/>
</dbReference>
<dbReference type="PROSITE" id="PS50071">
    <property type="entry name" value="HOMEOBOX_2"/>
    <property type="match status" value="1"/>
</dbReference>
<sequence length="508" mass="56200">MTRNHLQSDRMSMNPGALQYTYVNNQDLHAPTNGYFSPHPTPTPPINECNPDISGHYMNGANPHSVPNDDYFGGAYGGHPEAHMNVENYPTYSAPTPFDGTTTVSFHGSYNQSYYPPPNNDKNYSNDFSAHGVPPDAHNSIPPNHQEELIIQPTYIHGHRGLLQDSISPGLQNTNSSISPNGGNIERTSTAGTSESGQGNRGLGNRRRPRRPRTIYTPGQLESLNSSFSQNAYLNLSARAELANNLGLTQTQVKIWFQNHRSKLKKMQRLMQARSEGTSTPNFDEPRISDGDEEENSLSATTRANSMESVNSAYNQPHQHHQRNNNWNHSGQRSPEISPRVAMPNYNVPYTTTSPNENLPAAAVNHHPHQTVTYYTSPGMNNYMTTLQRGNFEWQAGAASMVVPDADVNPTWDVTNTGPLPRGVESHLVTAATAYECTQHSTSPPQVTYTTAHPSIQHPQWNAANTTIGDPQYQGSVSTDTPVTYGYPQAQLENSVWQSQHEIPDVEF</sequence>
<feature type="compositionally biased region" description="Polar residues" evidence="6">
    <location>
        <begin position="166"/>
        <end position="198"/>
    </location>
</feature>
<dbReference type="CDD" id="cd00086">
    <property type="entry name" value="homeodomain"/>
    <property type="match status" value="1"/>
</dbReference>
<dbReference type="EMBL" id="UYSG01000768">
    <property type="protein sequence ID" value="VDL23117.1"/>
    <property type="molecule type" value="Genomic_DNA"/>
</dbReference>
<dbReference type="Pfam" id="PF00046">
    <property type="entry name" value="Homeodomain"/>
    <property type="match status" value="1"/>
</dbReference>
<proteinExistence type="predicted"/>
<feature type="compositionally biased region" description="Polar residues" evidence="6">
    <location>
        <begin position="461"/>
        <end position="482"/>
    </location>
</feature>
<dbReference type="InterPro" id="IPR000047">
    <property type="entry name" value="HTH_motif"/>
</dbReference>
<reference evidence="8 9" key="2">
    <citation type="submission" date="2018-11" db="EMBL/GenBank/DDBJ databases">
        <authorList>
            <consortium name="Pathogen Informatics"/>
        </authorList>
    </citation>
    <scope>NUCLEOTIDE SEQUENCE [LARGE SCALE GENOMIC DNA]</scope>
</reference>
<evidence type="ECO:0000313" key="9">
    <source>
        <dbReference type="Proteomes" id="UP000274504"/>
    </source>
</evidence>
<feature type="region of interest" description="Disordered" evidence="6">
    <location>
        <begin position="272"/>
        <end position="300"/>
    </location>
</feature>
<dbReference type="WBParaSite" id="HDID_0000286401-mRNA-1">
    <property type="protein sequence ID" value="HDID_0000286401-mRNA-1"/>
    <property type="gene ID" value="HDID_0000286401"/>
</dbReference>
<organism evidence="10">
    <name type="scientific">Hymenolepis diminuta</name>
    <name type="common">Rat tapeworm</name>
    <dbReference type="NCBI Taxonomy" id="6216"/>
    <lineage>
        <taxon>Eukaryota</taxon>
        <taxon>Metazoa</taxon>
        <taxon>Spiralia</taxon>
        <taxon>Lophotrochozoa</taxon>
        <taxon>Platyhelminthes</taxon>
        <taxon>Cestoda</taxon>
        <taxon>Eucestoda</taxon>
        <taxon>Cyclophyllidea</taxon>
        <taxon>Hymenolepididae</taxon>
        <taxon>Hymenolepis</taxon>
    </lineage>
</organism>
<dbReference type="STRING" id="6216.A0A0R3SDS5"/>
<keyword evidence="1 4" id="KW-0238">DNA-binding</keyword>
<reference evidence="10" key="1">
    <citation type="submission" date="2017-02" db="UniProtKB">
        <authorList>
            <consortium name="WormBaseParasite"/>
        </authorList>
    </citation>
    <scope>IDENTIFICATION</scope>
</reference>
<keyword evidence="3 4" id="KW-0539">Nucleus</keyword>
<feature type="compositionally biased region" description="Basic residues" evidence="6">
    <location>
        <begin position="204"/>
        <end position="213"/>
    </location>
</feature>
<accession>A0A0R3SDS5</accession>
<feature type="domain" description="Homeobox" evidence="7">
    <location>
        <begin position="207"/>
        <end position="267"/>
    </location>
</feature>
<evidence type="ECO:0000313" key="10">
    <source>
        <dbReference type="WBParaSite" id="HDID_0000286401-mRNA-1"/>
    </source>
</evidence>
<feature type="DNA-binding region" description="Homeobox" evidence="4">
    <location>
        <begin position="209"/>
        <end position="268"/>
    </location>
</feature>
<gene>
    <name evidence="8" type="ORF">HDID_LOCUS2862</name>
</gene>
<feature type="region of interest" description="Disordered" evidence="6">
    <location>
        <begin position="315"/>
        <end position="339"/>
    </location>
</feature>
<dbReference type="GO" id="GO:0005634">
    <property type="term" value="C:nucleus"/>
    <property type="evidence" value="ECO:0007669"/>
    <property type="project" value="UniProtKB-SubCell"/>
</dbReference>
<feature type="region of interest" description="Disordered" evidence="6">
    <location>
        <begin position="166"/>
        <end position="218"/>
    </location>
</feature>
<evidence type="ECO:0000256" key="5">
    <source>
        <dbReference type="RuleBase" id="RU000682"/>
    </source>
</evidence>
<name>A0A0R3SDS5_HYMDI</name>
<dbReference type="GO" id="GO:0000978">
    <property type="term" value="F:RNA polymerase II cis-regulatory region sequence-specific DNA binding"/>
    <property type="evidence" value="ECO:0007669"/>
    <property type="project" value="TreeGrafter"/>
</dbReference>
<evidence type="ECO:0000256" key="3">
    <source>
        <dbReference type="ARBA" id="ARBA00023242"/>
    </source>
</evidence>
<dbReference type="InterPro" id="IPR017970">
    <property type="entry name" value="Homeobox_CS"/>
</dbReference>
<evidence type="ECO:0000256" key="6">
    <source>
        <dbReference type="SAM" id="MobiDB-lite"/>
    </source>
</evidence>
<dbReference type="InterPro" id="IPR001356">
    <property type="entry name" value="HD"/>
</dbReference>